<dbReference type="SUPFAM" id="SSF141868">
    <property type="entry name" value="EAL domain-like"/>
    <property type="match status" value="1"/>
</dbReference>
<dbReference type="Gene3D" id="3.20.20.450">
    <property type="entry name" value="EAL domain"/>
    <property type="match status" value="1"/>
</dbReference>
<gene>
    <name evidence="3" type="ORF">Q8X39_03785</name>
</gene>
<dbReference type="Gene3D" id="3.30.450.20">
    <property type="entry name" value="PAS domain"/>
    <property type="match status" value="1"/>
</dbReference>
<dbReference type="InterPro" id="IPR000014">
    <property type="entry name" value="PAS"/>
</dbReference>
<dbReference type="CDD" id="cd01948">
    <property type="entry name" value="EAL"/>
    <property type="match status" value="1"/>
</dbReference>
<accession>A0ABT9FZT9</accession>
<dbReference type="InterPro" id="IPR035965">
    <property type="entry name" value="PAS-like_dom_sf"/>
</dbReference>
<comment type="caution">
    <text evidence="3">The sequence shown here is derived from an EMBL/GenBank/DDBJ whole genome shotgun (WGS) entry which is preliminary data.</text>
</comment>
<dbReference type="PROSITE" id="PS50883">
    <property type="entry name" value="EAL"/>
    <property type="match status" value="1"/>
</dbReference>
<dbReference type="InterPro" id="IPR029787">
    <property type="entry name" value="Nucleotide_cyclase"/>
</dbReference>
<evidence type="ECO:0000313" key="4">
    <source>
        <dbReference type="Proteomes" id="UP001235760"/>
    </source>
</evidence>
<dbReference type="InterPro" id="IPR052155">
    <property type="entry name" value="Biofilm_reg_signaling"/>
</dbReference>
<dbReference type="CDD" id="cd01949">
    <property type="entry name" value="GGDEF"/>
    <property type="match status" value="1"/>
</dbReference>
<dbReference type="InterPro" id="IPR001633">
    <property type="entry name" value="EAL_dom"/>
</dbReference>
<dbReference type="SUPFAM" id="SSF55785">
    <property type="entry name" value="PYP-like sensor domain (PAS domain)"/>
    <property type="match status" value="1"/>
</dbReference>
<evidence type="ECO:0000259" key="2">
    <source>
        <dbReference type="PROSITE" id="PS50887"/>
    </source>
</evidence>
<dbReference type="Gene3D" id="3.30.450.40">
    <property type="match status" value="1"/>
</dbReference>
<keyword evidence="4" id="KW-1185">Reference proteome</keyword>
<evidence type="ECO:0000259" key="1">
    <source>
        <dbReference type="PROSITE" id="PS50883"/>
    </source>
</evidence>
<protein>
    <submittedName>
        <fullName evidence="3">EAL domain-containing protein</fullName>
    </submittedName>
</protein>
<dbReference type="InterPro" id="IPR029016">
    <property type="entry name" value="GAF-like_dom_sf"/>
</dbReference>
<dbReference type="InterPro" id="IPR043128">
    <property type="entry name" value="Rev_trsase/Diguanyl_cyclase"/>
</dbReference>
<dbReference type="SMART" id="SM00267">
    <property type="entry name" value="GGDEF"/>
    <property type="match status" value="1"/>
</dbReference>
<dbReference type="InterPro" id="IPR013656">
    <property type="entry name" value="PAS_4"/>
</dbReference>
<dbReference type="RefSeq" id="WP_305748314.1">
    <property type="nucleotide sequence ID" value="NZ_JAUZEE010000002.1"/>
</dbReference>
<dbReference type="Pfam" id="PF00563">
    <property type="entry name" value="EAL"/>
    <property type="match status" value="1"/>
</dbReference>
<dbReference type="PANTHER" id="PTHR44757:SF2">
    <property type="entry name" value="BIOFILM ARCHITECTURE MAINTENANCE PROTEIN MBAA"/>
    <property type="match status" value="1"/>
</dbReference>
<feature type="domain" description="GGDEF" evidence="2">
    <location>
        <begin position="341"/>
        <end position="478"/>
    </location>
</feature>
<dbReference type="Pfam" id="PF13185">
    <property type="entry name" value="GAF_2"/>
    <property type="match status" value="1"/>
</dbReference>
<dbReference type="Pfam" id="PF00990">
    <property type="entry name" value="GGDEF"/>
    <property type="match status" value="1"/>
</dbReference>
<dbReference type="InterPro" id="IPR003018">
    <property type="entry name" value="GAF"/>
</dbReference>
<organism evidence="3 4">
    <name type="scientific">Leptothrix discophora</name>
    <dbReference type="NCBI Taxonomy" id="89"/>
    <lineage>
        <taxon>Bacteria</taxon>
        <taxon>Pseudomonadati</taxon>
        <taxon>Pseudomonadota</taxon>
        <taxon>Betaproteobacteria</taxon>
        <taxon>Burkholderiales</taxon>
        <taxon>Sphaerotilaceae</taxon>
        <taxon>Leptothrix</taxon>
    </lineage>
</organism>
<dbReference type="NCBIfam" id="TIGR00254">
    <property type="entry name" value="GGDEF"/>
    <property type="match status" value="1"/>
</dbReference>
<dbReference type="SMART" id="SM00052">
    <property type="entry name" value="EAL"/>
    <property type="match status" value="1"/>
</dbReference>
<dbReference type="InterPro" id="IPR035919">
    <property type="entry name" value="EAL_sf"/>
</dbReference>
<dbReference type="PROSITE" id="PS50887">
    <property type="entry name" value="GGDEF"/>
    <property type="match status" value="1"/>
</dbReference>
<dbReference type="SUPFAM" id="SSF55781">
    <property type="entry name" value="GAF domain-like"/>
    <property type="match status" value="1"/>
</dbReference>
<dbReference type="EMBL" id="JAUZEE010000002">
    <property type="protein sequence ID" value="MDP4299743.1"/>
    <property type="molecule type" value="Genomic_DNA"/>
</dbReference>
<dbReference type="SUPFAM" id="SSF55073">
    <property type="entry name" value="Nucleotide cyclase"/>
    <property type="match status" value="1"/>
</dbReference>
<dbReference type="Gene3D" id="3.30.70.270">
    <property type="match status" value="1"/>
</dbReference>
<dbReference type="SMART" id="SM00065">
    <property type="entry name" value="GAF"/>
    <property type="match status" value="1"/>
</dbReference>
<dbReference type="CDD" id="cd00130">
    <property type="entry name" value="PAS"/>
    <property type="match status" value="1"/>
</dbReference>
<proteinExistence type="predicted"/>
<dbReference type="InterPro" id="IPR012226">
    <property type="entry name" value="Diguanyl_cyclase/Pdiesterase"/>
</dbReference>
<sequence length="745" mass="81631">MSDPATTSRQRPAARLDGDLLPAVLRVFEHGPYCVWICDAEEIVVHATAASATLLGLSPDAPLGRRPEDVLEGPSGNLARWGTLRRLATRNGRAQTEMLLRTRADQALWCRLTLERLSDRGDGTPALSALVLEDITTTRIQAVLQAPVLDAIVHEQPLHELMTRVCQQVEALAPDVVATVLRIDDEQRIQPLAGPSFSPEVAASYHGVPIGPSVGSCGTAAWRGSPVLVTDIATDPLWVKYRAAVLPLGFRACWSSPIKNHGQRVLATFAFYFRESRGPSDLHRRLVATCLDLCTLAFEREDSRAHIHELAFFDGLTGLPNRRELQRQAGEAVQSARREQRPLALLFIDLDDFKLINDSQGHAVGDAVLRQVAQRLERSVRQDDLVGRLAGDEFVVVLPDCDPPASRDMAERIAARLAEPMSVPNPPGAALTLHAGASIGVAMLPEDGTDLETLLRHADLAMYQAKAEGRGQLAFFHRELDERSRERMRLETDLRRAIGAGELVLVYQPVVRAHGGGITGLHSVEALARWQHPQLGAIEPARFIALAEACGLIGALSRWAVDSACAQMQRWRRAGIAVPQVSVNLSARDFHDPTLVDWISDTLRRHAMPGEKLTLELTESALLDRRNDTLAELAALRELGVRLALDDFGTGYSSLSHLHRLPIQRVKLDQSFVHDLEHDANAQALTTAVLRIGESLGIEVVAEGVETAGQSQFLRQRGCTLLQGYLHGRPMSAEALEGWLRGLRG</sequence>
<reference evidence="3 4" key="1">
    <citation type="submission" date="2023-08" db="EMBL/GenBank/DDBJ databases">
        <authorList>
            <person name="Roldan D.M."/>
            <person name="Menes R.J."/>
        </authorList>
    </citation>
    <scope>NUCLEOTIDE SEQUENCE [LARGE SCALE GENOMIC DNA]</scope>
    <source>
        <strain evidence="3 4">CCM 2812</strain>
    </source>
</reference>
<dbReference type="Pfam" id="PF08448">
    <property type="entry name" value="PAS_4"/>
    <property type="match status" value="1"/>
</dbReference>
<dbReference type="PANTHER" id="PTHR44757">
    <property type="entry name" value="DIGUANYLATE CYCLASE DGCP"/>
    <property type="match status" value="1"/>
</dbReference>
<dbReference type="Proteomes" id="UP001235760">
    <property type="component" value="Unassembled WGS sequence"/>
</dbReference>
<feature type="domain" description="EAL" evidence="1">
    <location>
        <begin position="487"/>
        <end position="744"/>
    </location>
</feature>
<dbReference type="InterPro" id="IPR000160">
    <property type="entry name" value="GGDEF_dom"/>
</dbReference>
<evidence type="ECO:0000313" key="3">
    <source>
        <dbReference type="EMBL" id="MDP4299743.1"/>
    </source>
</evidence>
<dbReference type="PIRSF" id="PIRSF005925">
    <property type="entry name" value="Dos"/>
    <property type="match status" value="1"/>
</dbReference>
<name>A0ABT9FZT9_LEPDI</name>